<dbReference type="Proteomes" id="UP000315648">
    <property type="component" value="Unassembled WGS sequence"/>
</dbReference>
<evidence type="ECO:0000256" key="1">
    <source>
        <dbReference type="SAM" id="SignalP"/>
    </source>
</evidence>
<evidence type="ECO:0000313" key="3">
    <source>
        <dbReference type="Proteomes" id="UP000315648"/>
    </source>
</evidence>
<dbReference type="AlphaFoldDB" id="A0A556QGM6"/>
<name>A0A556QGM6_9BACT</name>
<feature type="signal peptide" evidence="1">
    <location>
        <begin position="1"/>
        <end position="33"/>
    </location>
</feature>
<feature type="chain" id="PRO_5021976364" evidence="1">
    <location>
        <begin position="34"/>
        <end position="89"/>
    </location>
</feature>
<dbReference type="EMBL" id="VMBG01000003">
    <property type="protein sequence ID" value="TSJ75790.1"/>
    <property type="molecule type" value="Genomic_DNA"/>
</dbReference>
<accession>A0A556QGM6</accession>
<gene>
    <name evidence="2" type="ORF">FPL22_16125</name>
</gene>
<evidence type="ECO:0000313" key="2">
    <source>
        <dbReference type="EMBL" id="TSJ75790.1"/>
    </source>
</evidence>
<protein>
    <submittedName>
        <fullName evidence="2">Uncharacterized protein</fullName>
    </submittedName>
</protein>
<dbReference type="RefSeq" id="WP_144354063.1">
    <property type="nucleotide sequence ID" value="NZ_CBCRVV010000004.1"/>
</dbReference>
<reference evidence="2 3" key="1">
    <citation type="submission" date="2019-07" db="EMBL/GenBank/DDBJ databases">
        <title>Description of 53C-WASEF.</title>
        <authorList>
            <person name="Pitt A."/>
            <person name="Hahn M.W."/>
        </authorList>
    </citation>
    <scope>NUCLEOTIDE SEQUENCE [LARGE SCALE GENOMIC DNA]</scope>
    <source>
        <strain evidence="2 3">53C-WASEF</strain>
    </source>
</reference>
<proteinExistence type="predicted"/>
<comment type="caution">
    <text evidence="2">The sequence shown here is derived from an EMBL/GenBank/DDBJ whole genome shotgun (WGS) entry which is preliminary data.</text>
</comment>
<sequence>MQPTNRLSLALRLTAAAALLAVLGLWIATGAHAGWTQTSRVVVQHDEITGIDFPVREKTFVAGVEVLAAGAGVAAALATASIFTNGRHA</sequence>
<keyword evidence="3" id="KW-1185">Reference proteome</keyword>
<organism evidence="2 3">
    <name type="scientific">Rariglobus hedericola</name>
    <dbReference type="NCBI Taxonomy" id="2597822"/>
    <lineage>
        <taxon>Bacteria</taxon>
        <taxon>Pseudomonadati</taxon>
        <taxon>Verrucomicrobiota</taxon>
        <taxon>Opitutia</taxon>
        <taxon>Opitutales</taxon>
        <taxon>Opitutaceae</taxon>
        <taxon>Rariglobus</taxon>
    </lineage>
</organism>
<dbReference type="OrthoDB" id="200278at2"/>
<keyword evidence="1" id="KW-0732">Signal</keyword>